<keyword evidence="3" id="KW-1185">Reference proteome</keyword>
<dbReference type="EMBL" id="BJNG01000026">
    <property type="protein sequence ID" value="GEC21057.1"/>
    <property type="molecule type" value="Genomic_DNA"/>
</dbReference>
<keyword evidence="1" id="KW-0472">Membrane</keyword>
<keyword evidence="1" id="KW-0812">Transmembrane</keyword>
<evidence type="ECO:0000313" key="2">
    <source>
        <dbReference type="EMBL" id="GEC21057.1"/>
    </source>
</evidence>
<dbReference type="AlphaFoldDB" id="A0A4Y3WQ98"/>
<dbReference type="RefSeq" id="WP_141279687.1">
    <property type="nucleotide sequence ID" value="NZ_BAAARZ010000007.1"/>
</dbReference>
<comment type="caution">
    <text evidence="2">The sequence shown here is derived from an EMBL/GenBank/DDBJ whole genome shotgun (WGS) entry which is preliminary data.</text>
</comment>
<dbReference type="Proteomes" id="UP000320338">
    <property type="component" value="Unassembled WGS sequence"/>
</dbReference>
<gene>
    <name evidence="2" type="ORF">PHY01_33400</name>
</gene>
<evidence type="ECO:0000313" key="3">
    <source>
        <dbReference type="Proteomes" id="UP000320338"/>
    </source>
</evidence>
<evidence type="ECO:0000256" key="1">
    <source>
        <dbReference type="SAM" id="Phobius"/>
    </source>
</evidence>
<dbReference type="OrthoDB" id="5196985at2"/>
<keyword evidence="1" id="KW-1133">Transmembrane helix</keyword>
<reference evidence="2 3" key="1">
    <citation type="submission" date="2019-06" db="EMBL/GenBank/DDBJ databases">
        <title>Whole genome shotgun sequence of Pseudonocardia hydrocarbonoxydans NBRC 14498.</title>
        <authorList>
            <person name="Hosoyama A."/>
            <person name="Uohara A."/>
            <person name="Ohji S."/>
            <person name="Ichikawa N."/>
        </authorList>
    </citation>
    <scope>NUCLEOTIDE SEQUENCE [LARGE SCALE GENOMIC DNA]</scope>
    <source>
        <strain evidence="2 3">NBRC 14498</strain>
    </source>
</reference>
<sequence>MTDHTTDEPRSAAASLFDLRTVIAVLFGAYGVILTLLGAFGTSAEDLAKAGGVHLNLWTGIGMLVVAALFVTWQRLRPTVTG</sequence>
<feature type="transmembrane region" description="Helical" evidence="1">
    <location>
        <begin position="21"/>
        <end position="41"/>
    </location>
</feature>
<organism evidence="2 3">
    <name type="scientific">Pseudonocardia hydrocarbonoxydans</name>
    <dbReference type="NCBI Taxonomy" id="76726"/>
    <lineage>
        <taxon>Bacteria</taxon>
        <taxon>Bacillati</taxon>
        <taxon>Actinomycetota</taxon>
        <taxon>Actinomycetes</taxon>
        <taxon>Pseudonocardiales</taxon>
        <taxon>Pseudonocardiaceae</taxon>
        <taxon>Pseudonocardia</taxon>
    </lineage>
</organism>
<accession>A0A4Y3WQ98</accession>
<name>A0A4Y3WQ98_9PSEU</name>
<proteinExistence type="predicted"/>
<feature type="transmembrane region" description="Helical" evidence="1">
    <location>
        <begin position="53"/>
        <end position="73"/>
    </location>
</feature>
<protein>
    <submittedName>
        <fullName evidence="2">Uncharacterized protein</fullName>
    </submittedName>
</protein>